<evidence type="ECO:0000313" key="1">
    <source>
        <dbReference type="EMBL" id="GFH25793.1"/>
    </source>
</evidence>
<evidence type="ECO:0008006" key="3">
    <source>
        <dbReference type="Google" id="ProtNLM"/>
    </source>
</evidence>
<dbReference type="EMBL" id="BLLF01002920">
    <property type="protein sequence ID" value="GFH25793.1"/>
    <property type="molecule type" value="Genomic_DNA"/>
</dbReference>
<gene>
    <name evidence="1" type="ORF">HaLaN_23817</name>
</gene>
<dbReference type="InterPro" id="IPR036188">
    <property type="entry name" value="FAD/NAD-bd_sf"/>
</dbReference>
<protein>
    <recommendedName>
        <fullName evidence="3">DAO domain-containing protein</fullName>
    </recommendedName>
</protein>
<comment type="caution">
    <text evidence="1">The sequence shown here is derived from an EMBL/GenBank/DDBJ whole genome shotgun (WGS) entry which is preliminary data.</text>
</comment>
<dbReference type="AlphaFoldDB" id="A0A699ZT05"/>
<evidence type="ECO:0000313" key="2">
    <source>
        <dbReference type="Proteomes" id="UP000485058"/>
    </source>
</evidence>
<organism evidence="1 2">
    <name type="scientific">Haematococcus lacustris</name>
    <name type="common">Green alga</name>
    <name type="synonym">Haematococcus pluvialis</name>
    <dbReference type="NCBI Taxonomy" id="44745"/>
    <lineage>
        <taxon>Eukaryota</taxon>
        <taxon>Viridiplantae</taxon>
        <taxon>Chlorophyta</taxon>
        <taxon>core chlorophytes</taxon>
        <taxon>Chlorophyceae</taxon>
        <taxon>CS clade</taxon>
        <taxon>Chlamydomonadales</taxon>
        <taxon>Haematococcaceae</taxon>
        <taxon>Haematococcus</taxon>
    </lineage>
</organism>
<dbReference type="Proteomes" id="UP000485058">
    <property type="component" value="Unassembled WGS sequence"/>
</dbReference>
<accession>A0A699ZT05</accession>
<proteinExistence type="predicted"/>
<reference evidence="1 2" key="1">
    <citation type="submission" date="2020-02" db="EMBL/GenBank/DDBJ databases">
        <title>Draft genome sequence of Haematococcus lacustris strain NIES-144.</title>
        <authorList>
            <person name="Morimoto D."/>
            <person name="Nakagawa S."/>
            <person name="Yoshida T."/>
            <person name="Sawayama S."/>
        </authorList>
    </citation>
    <scope>NUCLEOTIDE SEQUENCE [LARGE SCALE GENOMIC DNA]</scope>
    <source>
        <strain evidence="1 2">NIES-144</strain>
    </source>
</reference>
<dbReference type="Gene3D" id="3.50.50.60">
    <property type="entry name" value="FAD/NAD(P)-binding domain"/>
    <property type="match status" value="1"/>
</dbReference>
<feature type="non-terminal residue" evidence="1">
    <location>
        <position position="114"/>
    </location>
</feature>
<feature type="non-terminal residue" evidence="1">
    <location>
        <position position="1"/>
    </location>
</feature>
<sequence>MGLSSKSHPYKWQGEEALRFGHNIGAATKADCDKTTPHGLVDTTWGMLQQTQKYPTLTKDEGEVDEVVIGAGMVGLTVAYYLAKHGTMTGTARWSRSLVSTTLSWWRSRSWRPS</sequence>
<name>A0A699ZT05_HAELA</name>
<keyword evidence="2" id="KW-1185">Reference proteome</keyword>
<dbReference type="SUPFAM" id="SSF51905">
    <property type="entry name" value="FAD/NAD(P)-binding domain"/>
    <property type="match status" value="1"/>
</dbReference>